<evidence type="ECO:0000256" key="9">
    <source>
        <dbReference type="ARBA" id="ARBA00023303"/>
    </source>
</evidence>
<feature type="transmembrane region" description="Helical" evidence="10">
    <location>
        <begin position="121"/>
        <end position="142"/>
    </location>
</feature>
<evidence type="ECO:0000256" key="6">
    <source>
        <dbReference type="ARBA" id="ARBA00022989"/>
    </source>
</evidence>
<comment type="caution">
    <text evidence="12">The sequence shown here is derived from an EMBL/GenBank/DDBJ whole genome shotgun (WGS) entry which is preliminary data.</text>
</comment>
<feature type="transmembrane region" description="Helical" evidence="10">
    <location>
        <begin position="299"/>
        <end position="322"/>
    </location>
</feature>
<dbReference type="AlphaFoldDB" id="A0A812KR17"/>
<sequence length="590" mass="65746">MHQPHLFRSVSSGHLPPGFRLRDQLLQGPLAVVYLGCVALYSIEEFNAHFTSTHQVIAVLPFLRAGIFIVFFPRVAKQILIIAHSLIHVLELLALGFLLMAFFAWVALVLFPPDTEEGQQFFPAFFPGMWSLLVLLTTANFPDVMLPAYRLNRASVFFFLAFMLVGMFFLVNVITAVVMTAYQNQANSDDEGRKKLRQQKVKEAFELLTADGPLTVEDLQKVLDDLSYYGGLRGDSVVSASAIDSSNDGVISRQEFGALIGYLNTALKTDCPTPCLESYFPGLPTNPLWQGAKVWINRVGWIIDVILIINLTVMLIEMWPVLAGTSSTHPGVPERMELKAVTGWRQNVFTWVFITEAAAKIALFGLTKYLSVHTNQFDLLVTVVIALTSFALWCPSIPLSNWTLVQVVACARLFRLFRLLNMYKPYHDLATITFLLLPTAMDIFMILFLMCYFFSAIGVALFGGMISTNPEHPHHAAVAASSFGQAGYWANNFNDFGMGFVTLFELLVVNNWFLIADGFSAAAGVWSRAYFVSFYVLGVLVGLNLVVSFIVGAFMDEYESKIHKITTEAKNQEDEFCLKDHGEDGLHVGA</sequence>
<dbReference type="GO" id="GO:0005245">
    <property type="term" value="F:voltage-gated calcium channel activity"/>
    <property type="evidence" value="ECO:0007669"/>
    <property type="project" value="InterPro"/>
</dbReference>
<evidence type="ECO:0000256" key="4">
    <source>
        <dbReference type="ARBA" id="ARBA00022737"/>
    </source>
</evidence>
<evidence type="ECO:0000259" key="11">
    <source>
        <dbReference type="Pfam" id="PF00520"/>
    </source>
</evidence>
<keyword evidence="5" id="KW-0106">Calcium</keyword>
<evidence type="ECO:0000256" key="3">
    <source>
        <dbReference type="ARBA" id="ARBA00022692"/>
    </source>
</evidence>
<evidence type="ECO:0000313" key="12">
    <source>
        <dbReference type="EMBL" id="CAE7231508.1"/>
    </source>
</evidence>
<dbReference type="PANTHER" id="PTHR46988:SF2">
    <property type="entry name" value="TWO PORE CALCIUM CHANNEL PROTEIN 1"/>
    <property type="match status" value="1"/>
</dbReference>
<reference evidence="12" key="1">
    <citation type="submission" date="2021-02" db="EMBL/GenBank/DDBJ databases">
        <authorList>
            <person name="Dougan E. K."/>
            <person name="Rhodes N."/>
            <person name="Thang M."/>
            <person name="Chan C."/>
        </authorList>
    </citation>
    <scope>NUCLEOTIDE SEQUENCE</scope>
</reference>
<feature type="transmembrane region" description="Helical" evidence="10">
    <location>
        <begin position="377"/>
        <end position="393"/>
    </location>
</feature>
<keyword evidence="4" id="KW-0677">Repeat</keyword>
<dbReference type="Gene3D" id="1.20.120.350">
    <property type="entry name" value="Voltage-gated potassium channels. Chain C"/>
    <property type="match status" value="1"/>
</dbReference>
<proteinExistence type="predicted"/>
<evidence type="ECO:0000256" key="1">
    <source>
        <dbReference type="ARBA" id="ARBA00004141"/>
    </source>
</evidence>
<accession>A0A812KR17</accession>
<organism evidence="12 13">
    <name type="scientific">Symbiodinium natans</name>
    <dbReference type="NCBI Taxonomy" id="878477"/>
    <lineage>
        <taxon>Eukaryota</taxon>
        <taxon>Sar</taxon>
        <taxon>Alveolata</taxon>
        <taxon>Dinophyceae</taxon>
        <taxon>Suessiales</taxon>
        <taxon>Symbiodiniaceae</taxon>
        <taxon>Symbiodinium</taxon>
    </lineage>
</organism>
<keyword evidence="8 10" id="KW-0472">Membrane</keyword>
<feature type="transmembrane region" description="Helical" evidence="10">
    <location>
        <begin position="532"/>
        <end position="555"/>
    </location>
</feature>
<feature type="domain" description="Ion transport" evidence="11">
    <location>
        <begin position="32"/>
        <end position="187"/>
    </location>
</feature>
<comment type="subcellular location">
    <subcellularLocation>
        <location evidence="1">Membrane</location>
        <topology evidence="1">Multi-pass membrane protein</topology>
    </subcellularLocation>
</comment>
<dbReference type="PROSITE" id="PS00018">
    <property type="entry name" value="EF_HAND_1"/>
    <property type="match status" value="1"/>
</dbReference>
<feature type="transmembrane region" description="Helical" evidence="10">
    <location>
        <begin position="348"/>
        <end position="370"/>
    </location>
</feature>
<dbReference type="InterPro" id="IPR005821">
    <property type="entry name" value="Ion_trans_dom"/>
</dbReference>
<dbReference type="Gene3D" id="1.10.287.70">
    <property type="match status" value="2"/>
</dbReference>
<dbReference type="PANTHER" id="PTHR46988">
    <property type="entry name" value="TWO PORE CALCIUM CHANNEL PROTEIN 1"/>
    <property type="match status" value="1"/>
</dbReference>
<dbReference type="InterPro" id="IPR027359">
    <property type="entry name" value="Volt_channel_dom_sf"/>
</dbReference>
<dbReference type="SUPFAM" id="SSF81324">
    <property type="entry name" value="Voltage-gated potassium channels"/>
    <property type="match status" value="2"/>
</dbReference>
<dbReference type="Pfam" id="PF00520">
    <property type="entry name" value="Ion_trans"/>
    <property type="match status" value="2"/>
</dbReference>
<keyword evidence="2" id="KW-0813">Transport</keyword>
<dbReference type="OrthoDB" id="416585at2759"/>
<dbReference type="InterPro" id="IPR044581">
    <property type="entry name" value="TPC1_plant"/>
</dbReference>
<gene>
    <name evidence="12" type="primary">TPC1</name>
    <name evidence="12" type="ORF">SNAT2548_LOCUS9493</name>
</gene>
<dbReference type="EMBL" id="CAJNDS010000745">
    <property type="protein sequence ID" value="CAE7231508.1"/>
    <property type="molecule type" value="Genomic_DNA"/>
</dbReference>
<protein>
    <submittedName>
        <fullName evidence="12">TPC1 protein</fullName>
    </submittedName>
</protein>
<name>A0A812KR17_9DINO</name>
<evidence type="ECO:0000256" key="10">
    <source>
        <dbReference type="SAM" id="Phobius"/>
    </source>
</evidence>
<keyword evidence="13" id="KW-1185">Reference proteome</keyword>
<dbReference type="Proteomes" id="UP000604046">
    <property type="component" value="Unassembled WGS sequence"/>
</dbReference>
<evidence type="ECO:0000313" key="13">
    <source>
        <dbReference type="Proteomes" id="UP000604046"/>
    </source>
</evidence>
<keyword evidence="3 10" id="KW-0812">Transmembrane</keyword>
<dbReference type="InterPro" id="IPR018247">
    <property type="entry name" value="EF_Hand_1_Ca_BS"/>
</dbReference>
<evidence type="ECO:0000256" key="8">
    <source>
        <dbReference type="ARBA" id="ARBA00023136"/>
    </source>
</evidence>
<evidence type="ECO:0000256" key="2">
    <source>
        <dbReference type="ARBA" id="ARBA00022448"/>
    </source>
</evidence>
<feature type="transmembrane region" description="Helical" evidence="10">
    <location>
        <begin position="429"/>
        <end position="462"/>
    </location>
</feature>
<feature type="domain" description="Ion transport" evidence="11">
    <location>
        <begin position="301"/>
        <end position="560"/>
    </location>
</feature>
<feature type="transmembrane region" description="Helical" evidence="10">
    <location>
        <begin position="55"/>
        <end position="73"/>
    </location>
</feature>
<feature type="transmembrane region" description="Helical" evidence="10">
    <location>
        <begin position="25"/>
        <end position="43"/>
    </location>
</feature>
<feature type="transmembrane region" description="Helical" evidence="10">
    <location>
        <begin position="154"/>
        <end position="178"/>
    </location>
</feature>
<keyword evidence="7" id="KW-0406">Ion transport</keyword>
<feature type="transmembrane region" description="Helical" evidence="10">
    <location>
        <begin position="503"/>
        <end position="526"/>
    </location>
</feature>
<evidence type="ECO:0000256" key="5">
    <source>
        <dbReference type="ARBA" id="ARBA00022837"/>
    </source>
</evidence>
<keyword evidence="6 10" id="KW-1133">Transmembrane helix</keyword>
<keyword evidence="9" id="KW-0407">Ion channel</keyword>
<evidence type="ECO:0000256" key="7">
    <source>
        <dbReference type="ARBA" id="ARBA00023065"/>
    </source>
</evidence>
<dbReference type="GO" id="GO:0016020">
    <property type="term" value="C:membrane"/>
    <property type="evidence" value="ECO:0007669"/>
    <property type="project" value="UniProtKB-SubCell"/>
</dbReference>
<feature type="transmembrane region" description="Helical" evidence="10">
    <location>
        <begin position="79"/>
        <end position="109"/>
    </location>
</feature>